<keyword evidence="2" id="KW-0238">DNA-binding</keyword>
<protein>
    <recommendedName>
        <fullName evidence="4">HTH marR-type domain-containing protein</fullName>
    </recommendedName>
</protein>
<dbReference type="GO" id="GO:0003677">
    <property type="term" value="F:DNA binding"/>
    <property type="evidence" value="ECO:0007669"/>
    <property type="project" value="UniProtKB-KW"/>
</dbReference>
<dbReference type="RefSeq" id="WP_057803589.1">
    <property type="nucleotide sequence ID" value="NZ_AZDV01000026.1"/>
</dbReference>
<comment type="caution">
    <text evidence="5">The sequence shown here is derived from an EMBL/GenBank/DDBJ whole genome shotgun (WGS) entry which is preliminary data.</text>
</comment>
<dbReference type="EMBL" id="AZDV01000026">
    <property type="protein sequence ID" value="KRK94548.1"/>
    <property type="molecule type" value="Genomic_DNA"/>
</dbReference>
<feature type="domain" description="HTH marR-type" evidence="4">
    <location>
        <begin position="1"/>
        <end position="137"/>
    </location>
</feature>
<evidence type="ECO:0000313" key="5">
    <source>
        <dbReference type="EMBL" id="KRK94548.1"/>
    </source>
</evidence>
<dbReference type="Gene3D" id="1.10.10.10">
    <property type="entry name" value="Winged helix-like DNA-binding domain superfamily/Winged helix DNA-binding domain"/>
    <property type="match status" value="1"/>
</dbReference>
<dbReference type="Pfam" id="PF13463">
    <property type="entry name" value="HTH_27"/>
    <property type="match status" value="1"/>
</dbReference>
<dbReference type="PANTHER" id="PTHR42756">
    <property type="entry name" value="TRANSCRIPTIONAL REGULATOR, MARR"/>
    <property type="match status" value="1"/>
</dbReference>
<dbReference type="SMART" id="SM00347">
    <property type="entry name" value="HTH_MARR"/>
    <property type="match status" value="1"/>
</dbReference>
<dbReference type="InterPro" id="IPR036390">
    <property type="entry name" value="WH_DNA-bd_sf"/>
</dbReference>
<accession>A0A0R1LN98</accession>
<keyword evidence="6" id="KW-1185">Reference proteome</keyword>
<gene>
    <name evidence="5" type="ORF">FD25_GL000516</name>
</gene>
<evidence type="ECO:0000256" key="1">
    <source>
        <dbReference type="ARBA" id="ARBA00023015"/>
    </source>
</evidence>
<reference evidence="5 6" key="1">
    <citation type="journal article" date="2015" name="Genome Announc.">
        <title>Expanding the biotechnology potential of lactobacilli through comparative genomics of 213 strains and associated genera.</title>
        <authorList>
            <person name="Sun Z."/>
            <person name="Harris H.M."/>
            <person name="McCann A."/>
            <person name="Guo C."/>
            <person name="Argimon S."/>
            <person name="Zhang W."/>
            <person name="Yang X."/>
            <person name="Jeffery I.B."/>
            <person name="Cooney J.C."/>
            <person name="Kagawa T.F."/>
            <person name="Liu W."/>
            <person name="Song Y."/>
            <person name="Salvetti E."/>
            <person name="Wrobel A."/>
            <person name="Rasinkangas P."/>
            <person name="Parkhill J."/>
            <person name="Rea M.C."/>
            <person name="O'Sullivan O."/>
            <person name="Ritari J."/>
            <person name="Douillard F.P."/>
            <person name="Paul Ross R."/>
            <person name="Yang R."/>
            <person name="Briner A.E."/>
            <person name="Felis G.E."/>
            <person name="de Vos W.M."/>
            <person name="Barrangou R."/>
            <person name="Klaenhammer T.R."/>
            <person name="Caufield P.W."/>
            <person name="Cui Y."/>
            <person name="Zhang H."/>
            <person name="O'Toole P.W."/>
        </authorList>
    </citation>
    <scope>NUCLEOTIDE SEQUENCE [LARGE SCALE GENOMIC DNA]</scope>
    <source>
        <strain evidence="5 6">DSM 19394</strain>
    </source>
</reference>
<evidence type="ECO:0000256" key="2">
    <source>
        <dbReference type="ARBA" id="ARBA00023125"/>
    </source>
</evidence>
<dbReference type="PANTHER" id="PTHR42756:SF1">
    <property type="entry name" value="TRANSCRIPTIONAL REPRESSOR OF EMRAB OPERON"/>
    <property type="match status" value="1"/>
</dbReference>
<dbReference type="AlphaFoldDB" id="A0A0R1LN98"/>
<evidence type="ECO:0000259" key="4">
    <source>
        <dbReference type="PROSITE" id="PS50995"/>
    </source>
</evidence>
<proteinExistence type="predicted"/>
<dbReference type="Proteomes" id="UP000051955">
    <property type="component" value="Unassembled WGS sequence"/>
</dbReference>
<name>A0A0R1LN98_9LACO</name>
<dbReference type="InterPro" id="IPR036388">
    <property type="entry name" value="WH-like_DNA-bd_sf"/>
</dbReference>
<dbReference type="STRING" id="1423715.FD25_GL000516"/>
<keyword evidence="3" id="KW-0804">Transcription</keyword>
<keyword evidence="1" id="KW-0805">Transcription regulation</keyword>
<dbReference type="SUPFAM" id="SSF46785">
    <property type="entry name" value="Winged helix' DNA-binding domain"/>
    <property type="match status" value="1"/>
</dbReference>
<dbReference type="PROSITE" id="PS50995">
    <property type="entry name" value="HTH_MARR_2"/>
    <property type="match status" value="1"/>
</dbReference>
<evidence type="ECO:0000313" key="6">
    <source>
        <dbReference type="Proteomes" id="UP000051955"/>
    </source>
</evidence>
<organism evidence="5 6">
    <name type="scientific">Levilactobacillus acidifarinae DSM 19394 = JCM 15949</name>
    <dbReference type="NCBI Taxonomy" id="1423715"/>
    <lineage>
        <taxon>Bacteria</taxon>
        <taxon>Bacillati</taxon>
        <taxon>Bacillota</taxon>
        <taxon>Bacilli</taxon>
        <taxon>Lactobacillales</taxon>
        <taxon>Lactobacillaceae</taxon>
        <taxon>Levilactobacillus</taxon>
    </lineage>
</organism>
<dbReference type="InterPro" id="IPR000835">
    <property type="entry name" value="HTH_MarR-typ"/>
</dbReference>
<dbReference type="GO" id="GO:0003700">
    <property type="term" value="F:DNA-binding transcription factor activity"/>
    <property type="evidence" value="ECO:0007669"/>
    <property type="project" value="InterPro"/>
</dbReference>
<evidence type="ECO:0000256" key="3">
    <source>
        <dbReference type="ARBA" id="ARBA00023163"/>
    </source>
</evidence>
<sequence>MALEEYPIGKAIINLVTAHRQVTTAKIAQLGLHAGQDLILLTLLEQDGQSQNALVQQLRLNHSAVAKSVARMQKNDLVRTRKSTADKRVTLVFLTAKGRDLAHQAQQIWANVEAIAFTGLDAADRQAFSRIMTTVQQNFETHATTPPKEC</sequence>
<dbReference type="PATRIC" id="fig|1423715.3.peg.540"/>